<reference evidence="1 2" key="1">
    <citation type="submission" date="2015-07" db="EMBL/GenBank/DDBJ databases">
        <authorList>
            <person name="Noorani M."/>
        </authorList>
    </citation>
    <scope>NUCLEOTIDE SEQUENCE [LARGE SCALE GENOMIC DNA]</scope>
    <source>
        <strain evidence="1 2">KCTC 42284</strain>
    </source>
</reference>
<dbReference type="Proteomes" id="UP000066624">
    <property type="component" value="Chromosome"/>
</dbReference>
<accession>A0A0K0XUY5</accession>
<evidence type="ECO:0000313" key="1">
    <source>
        <dbReference type="EMBL" id="AKS41493.1"/>
    </source>
</evidence>
<dbReference type="OrthoDB" id="9857069at2"/>
<organism evidence="1 2">
    <name type="scientific">Wenzhouxiangella marina</name>
    <dbReference type="NCBI Taxonomy" id="1579979"/>
    <lineage>
        <taxon>Bacteria</taxon>
        <taxon>Pseudomonadati</taxon>
        <taxon>Pseudomonadota</taxon>
        <taxon>Gammaproteobacteria</taxon>
        <taxon>Chromatiales</taxon>
        <taxon>Wenzhouxiangellaceae</taxon>
        <taxon>Wenzhouxiangella</taxon>
    </lineage>
</organism>
<evidence type="ECO:0000313" key="2">
    <source>
        <dbReference type="Proteomes" id="UP000066624"/>
    </source>
</evidence>
<dbReference type="RefSeq" id="WP_049725130.1">
    <property type="nucleotide sequence ID" value="NZ_CP012154.1"/>
</dbReference>
<name>A0A0K0XUY5_9GAMM</name>
<protein>
    <submittedName>
        <fullName evidence="1">Uncharacterized protein</fullName>
    </submittedName>
</protein>
<sequence>MKHCTRTLFLSTLLLLAASAQAAPQATHNGYFASATWSMGGWPIQYMTQSIGPYITYGDCYTAWTQLVHSQPQYWLESTVPCHFVSTHMAYVEVAELAIDGDGGAGGGGFGGLDDILEYVDRVRELRRQYNIDGYEAALERLK</sequence>
<dbReference type="KEGG" id="wma:WM2015_1119"/>
<dbReference type="EMBL" id="CP012154">
    <property type="protein sequence ID" value="AKS41493.1"/>
    <property type="molecule type" value="Genomic_DNA"/>
</dbReference>
<keyword evidence="2" id="KW-1185">Reference proteome</keyword>
<gene>
    <name evidence="1" type="ORF">WM2015_1119</name>
</gene>
<dbReference type="AlphaFoldDB" id="A0A0K0XUY5"/>
<proteinExistence type="predicted"/>